<keyword evidence="2" id="KW-1185">Reference proteome</keyword>
<reference evidence="1 2" key="1">
    <citation type="submission" date="2019-06" db="EMBL/GenBank/DDBJ databases">
        <title>WGS assembly of Gossypium darwinii.</title>
        <authorList>
            <person name="Chen Z.J."/>
            <person name="Sreedasyam A."/>
            <person name="Ando A."/>
            <person name="Song Q."/>
            <person name="De L."/>
            <person name="Hulse-Kemp A."/>
            <person name="Ding M."/>
            <person name="Ye W."/>
            <person name="Kirkbride R."/>
            <person name="Jenkins J."/>
            <person name="Plott C."/>
            <person name="Lovell J."/>
            <person name="Lin Y.-M."/>
            <person name="Vaughn R."/>
            <person name="Liu B."/>
            <person name="Li W."/>
            <person name="Simpson S."/>
            <person name="Scheffler B."/>
            <person name="Saski C."/>
            <person name="Grover C."/>
            <person name="Hu G."/>
            <person name="Conover J."/>
            <person name="Carlson J."/>
            <person name="Shu S."/>
            <person name="Boston L."/>
            <person name="Williams M."/>
            <person name="Peterson D."/>
            <person name="Mcgee K."/>
            <person name="Jones D."/>
            <person name="Wendel J."/>
            <person name="Stelly D."/>
            <person name="Grimwood J."/>
            <person name="Schmutz J."/>
        </authorList>
    </citation>
    <scope>NUCLEOTIDE SEQUENCE [LARGE SCALE GENOMIC DNA]</scope>
    <source>
        <strain evidence="1">1808015.09</strain>
    </source>
</reference>
<protein>
    <submittedName>
        <fullName evidence="1">Uncharacterized protein</fullName>
    </submittedName>
</protein>
<gene>
    <name evidence="1" type="ORF">ES288_D06G042700v1</name>
</gene>
<evidence type="ECO:0000313" key="1">
    <source>
        <dbReference type="EMBL" id="TYG63599.1"/>
    </source>
</evidence>
<proteinExistence type="predicted"/>
<dbReference type="AlphaFoldDB" id="A0A5D2C2U1"/>
<evidence type="ECO:0000313" key="2">
    <source>
        <dbReference type="Proteomes" id="UP000323506"/>
    </source>
</evidence>
<organism evidence="1 2">
    <name type="scientific">Gossypium darwinii</name>
    <name type="common">Darwin's cotton</name>
    <name type="synonym">Gossypium barbadense var. darwinii</name>
    <dbReference type="NCBI Taxonomy" id="34276"/>
    <lineage>
        <taxon>Eukaryota</taxon>
        <taxon>Viridiplantae</taxon>
        <taxon>Streptophyta</taxon>
        <taxon>Embryophyta</taxon>
        <taxon>Tracheophyta</taxon>
        <taxon>Spermatophyta</taxon>
        <taxon>Magnoliopsida</taxon>
        <taxon>eudicotyledons</taxon>
        <taxon>Gunneridae</taxon>
        <taxon>Pentapetalae</taxon>
        <taxon>rosids</taxon>
        <taxon>malvids</taxon>
        <taxon>Malvales</taxon>
        <taxon>Malvaceae</taxon>
        <taxon>Malvoideae</taxon>
        <taxon>Gossypium</taxon>
    </lineage>
</organism>
<accession>A0A5D2C2U1</accession>
<name>A0A5D2C2U1_GOSDA</name>
<sequence>MSPWGILFFMICEQKNFPEVTCQQISMVDKGSRMQSLWNWLVSWSCTDSYISLKLEKESRIFWNWKYAQGHIATYRFAIVNEVEKLFSKLHSCTVTETPFASNDAKYFLHKKLY</sequence>
<dbReference type="Proteomes" id="UP000323506">
    <property type="component" value="Chromosome D06"/>
</dbReference>
<dbReference type="EMBL" id="CM017706">
    <property type="protein sequence ID" value="TYG63599.1"/>
    <property type="molecule type" value="Genomic_DNA"/>
</dbReference>